<dbReference type="EMBL" id="LAXD01000001">
    <property type="protein sequence ID" value="KWW98657.1"/>
    <property type="molecule type" value="Genomic_DNA"/>
</dbReference>
<name>A0A132NF79_9ACTN</name>
<sequence length="157" mass="17831">MAEDSWTRVRKWADEQAALEEDYRAAVAYGESHPEVWAGTWFENEPVTRIVVAFVEGCDLAEHEAALRQILRHPDRLLVRPAPRTVAQLEADADVVRQRVAGLPGVVGVLPDVHEEQMQVQVIVHFRQATPELLRRVRELTSPIPVVVQELEPFEDL</sequence>
<organism evidence="3 5">
    <name type="scientific">Carbonactinospora thermoautotrophica</name>
    <dbReference type="NCBI Taxonomy" id="1469144"/>
    <lineage>
        <taxon>Bacteria</taxon>
        <taxon>Bacillati</taxon>
        <taxon>Actinomycetota</taxon>
        <taxon>Actinomycetes</taxon>
        <taxon>Kitasatosporales</taxon>
        <taxon>Carbonactinosporaceae</taxon>
        <taxon>Carbonactinospora</taxon>
    </lineage>
</organism>
<dbReference type="PATRIC" id="fig|1469144.10.peg.364"/>
<dbReference type="AlphaFoldDB" id="A0A132NF79"/>
<evidence type="ECO:0000313" key="4">
    <source>
        <dbReference type="Proteomes" id="UP000070188"/>
    </source>
</evidence>
<evidence type="ECO:0000313" key="2">
    <source>
        <dbReference type="EMBL" id="KWW98657.1"/>
    </source>
</evidence>
<dbReference type="EMBL" id="JYIK01000994">
    <property type="protein sequence ID" value="KWX08292.1"/>
    <property type="molecule type" value="Genomic_DNA"/>
</dbReference>
<proteinExistence type="predicted"/>
<dbReference type="Proteomes" id="UP000070598">
    <property type="component" value="Unassembled WGS sequence"/>
</dbReference>
<reference evidence="3 6" key="1">
    <citation type="submission" date="2015-02" db="EMBL/GenBank/DDBJ databases">
        <title>Physiological reanalysis, assessment of diazotrophy, and genome sequences of multiple isolates of Streptomyces thermoautotrophicus.</title>
        <authorList>
            <person name="MacKellar D.C."/>
            <person name="Lieber L."/>
            <person name="Norman J."/>
            <person name="Bolger A."/>
            <person name="Tobin C."/>
            <person name="Murray J.W."/>
            <person name="Prell J."/>
        </authorList>
    </citation>
    <scope>NUCLEOTIDE SEQUENCE [LARGE SCALE GENOMIC DNA]</scope>
    <source>
        <strain evidence="3 6">UBT1</strain>
    </source>
</reference>
<evidence type="ECO:0000313" key="6">
    <source>
        <dbReference type="Proteomes" id="UP000070659"/>
    </source>
</evidence>
<reference evidence="4" key="4">
    <citation type="submission" date="2015-04" db="EMBL/GenBank/DDBJ databases">
        <title>Physiological reanalysis, assessment of diazotrophy, and genome sequences of multiple isolates of Streptomyces thermoautotrophicus.</title>
        <authorList>
            <person name="MacKellar D.C."/>
            <person name="Lieber L."/>
            <person name="Norman J."/>
            <person name="Bolger A."/>
            <person name="Tobin C."/>
            <person name="Murray J.W."/>
            <person name="Chang R."/>
            <person name="Ford T."/>
            <person name="Nguyen P.Q."/>
            <person name="Woodward J."/>
            <person name="Permingeat H."/>
            <person name="Joshi N.S."/>
            <person name="Silver P.A."/>
            <person name="Usadel B."/>
            <person name="Rutherford A.W."/>
            <person name="Friesen M."/>
            <person name="Prell J."/>
        </authorList>
    </citation>
    <scope>NUCLEOTIDE SEQUENCE [LARGE SCALE GENOMIC DNA]</scope>
    <source>
        <strain evidence="4">H1</strain>
    </source>
</reference>
<keyword evidence="4" id="KW-1185">Reference proteome</keyword>
<evidence type="ECO:0000313" key="5">
    <source>
        <dbReference type="Proteomes" id="UP000070598"/>
    </source>
</evidence>
<protein>
    <submittedName>
        <fullName evidence="3">Uncharacterized protein</fullName>
    </submittedName>
</protein>
<evidence type="ECO:0000313" key="1">
    <source>
        <dbReference type="EMBL" id="KWW97704.1"/>
    </source>
</evidence>
<dbReference type="Proteomes" id="UP000070659">
    <property type="component" value="Unassembled WGS sequence"/>
</dbReference>
<evidence type="ECO:0000313" key="3">
    <source>
        <dbReference type="EMBL" id="KWX08292.1"/>
    </source>
</evidence>
<reference evidence="5" key="2">
    <citation type="submission" date="2015-02" db="EMBL/GenBank/DDBJ databases">
        <title>Physiological reanalysis, assessment of diazotrophy, and genome sequences of multiple isolates of Streptomyces thermoautotrophicus.</title>
        <authorList>
            <person name="MacKellar D.C."/>
            <person name="Lieber L."/>
            <person name="Norman J."/>
            <person name="Bolger A."/>
            <person name="Tobin C."/>
            <person name="Murray J.W."/>
            <person name="Friesen M."/>
            <person name="Prell J."/>
        </authorList>
    </citation>
    <scope>NUCLEOTIDE SEQUENCE [LARGE SCALE GENOMIC DNA]</scope>
    <source>
        <strain evidence="5">UBT1</strain>
    </source>
</reference>
<dbReference type="Proteomes" id="UP000070188">
    <property type="component" value="Unassembled WGS sequence"/>
</dbReference>
<comment type="caution">
    <text evidence="3">The sequence shown here is derived from an EMBL/GenBank/DDBJ whole genome shotgun (WGS) entry which is preliminary data.</text>
</comment>
<reference evidence="2" key="3">
    <citation type="submission" date="2015-04" db="EMBL/GenBank/DDBJ databases">
        <title>Physiological reanalysis, assessment of diazotrophy, and genome sequences of multiple isolates of Streptomyces thermoautotrophicus.</title>
        <authorList>
            <person name="MacKellar D.C."/>
            <person name="Lieber L."/>
            <person name="Norman J."/>
            <person name="Bolger A."/>
            <person name="Tobin C."/>
            <person name="Murray J.W."/>
            <person name="Woodward J."/>
            <person name="Friesen M."/>
            <person name="Prell J."/>
        </authorList>
    </citation>
    <scope>NUCLEOTIDE SEQUENCE [LARGE SCALE GENOMIC DNA]</scope>
    <source>
        <strain evidence="2">H1</strain>
    </source>
</reference>
<accession>A0A132NF79</accession>
<dbReference type="RefSeq" id="WP_066883489.1">
    <property type="nucleotide sequence ID" value="NZ_JYIJ01000019.1"/>
</dbReference>
<gene>
    <name evidence="2" type="ORF">LI90_284</name>
    <name evidence="1" type="ORF">TH66_19530</name>
    <name evidence="3" type="ORF">TR74_15630</name>
</gene>
<dbReference type="EMBL" id="JYIJ01000019">
    <property type="protein sequence ID" value="KWW97704.1"/>
    <property type="molecule type" value="Genomic_DNA"/>
</dbReference>